<dbReference type="PANTHER" id="PTHR22893">
    <property type="entry name" value="NADH OXIDOREDUCTASE-RELATED"/>
    <property type="match status" value="1"/>
</dbReference>
<organism evidence="2 3">
    <name type="scientific">Mycolicibacterium frederiksbergense</name>
    <dbReference type="NCBI Taxonomy" id="117567"/>
    <lineage>
        <taxon>Bacteria</taxon>
        <taxon>Bacillati</taxon>
        <taxon>Actinomycetota</taxon>
        <taxon>Actinomycetes</taxon>
        <taxon>Mycobacteriales</taxon>
        <taxon>Mycobacteriaceae</taxon>
        <taxon>Mycolicibacterium</taxon>
    </lineage>
</organism>
<name>A0ABT6L8I0_9MYCO</name>
<comment type="caution">
    <text evidence="2">The sequence shown here is derived from an EMBL/GenBank/DDBJ whole genome shotgun (WGS) entry which is preliminary data.</text>
</comment>
<reference evidence="2 3" key="1">
    <citation type="submission" date="2023-04" db="EMBL/GenBank/DDBJ databases">
        <title>Forest soil microbial communities from Buena Vista Peninsula, Colon Province, Panama.</title>
        <authorList>
            <person name="Bouskill N."/>
        </authorList>
    </citation>
    <scope>NUCLEOTIDE SEQUENCE [LARGE SCALE GENOMIC DNA]</scope>
    <source>
        <strain evidence="2 3">AC80</strain>
    </source>
</reference>
<dbReference type="InterPro" id="IPR045247">
    <property type="entry name" value="Oye-like"/>
</dbReference>
<protein>
    <submittedName>
        <fullName evidence="2">N-ethylmaleimide reductase</fullName>
        <ecNumber evidence="2">1.-.-.-</ecNumber>
    </submittedName>
</protein>
<dbReference type="PANTHER" id="PTHR22893:SF91">
    <property type="entry name" value="NADPH DEHYDROGENASE 2-RELATED"/>
    <property type="match status" value="1"/>
</dbReference>
<proteinExistence type="predicted"/>
<feature type="domain" description="NADH:flavin oxidoreductase/NADH oxidase N-terminal" evidence="1">
    <location>
        <begin position="14"/>
        <end position="338"/>
    </location>
</feature>
<dbReference type="InterPro" id="IPR013785">
    <property type="entry name" value="Aldolase_TIM"/>
</dbReference>
<dbReference type="Proteomes" id="UP001160130">
    <property type="component" value="Unassembled WGS sequence"/>
</dbReference>
<dbReference type="CDD" id="cd02933">
    <property type="entry name" value="OYE_like_FMN"/>
    <property type="match status" value="1"/>
</dbReference>
<keyword evidence="3" id="KW-1185">Reference proteome</keyword>
<dbReference type="Gene3D" id="3.20.20.70">
    <property type="entry name" value="Aldolase class I"/>
    <property type="match status" value="1"/>
</dbReference>
<dbReference type="EMBL" id="JARXVE010000010">
    <property type="protein sequence ID" value="MDH6198290.1"/>
    <property type="molecule type" value="Genomic_DNA"/>
</dbReference>
<gene>
    <name evidence="2" type="ORF">M2272_004949</name>
</gene>
<accession>A0ABT6L8I0</accession>
<sequence length="371" mass="39334">MTTQNFRLATDAALLQPIQVGATAATNRLFMAPLTRSRADADGTPSPLAAQYYTQRAAAGLIISEATAVAETANGAYLNTPGLYTDRHQHGWAEIANSVHAAGGKMFVQLWHVGRMAHPEISGVEPVAPSAIAADLMTHTPTGKQPLETPRALDIAELPAIVDQFRAAARRAIEAGMDGVEIHGANGYLLHQFASDVVNQRTDAYGGSPENRARLTAEVIEAVAAEIGADRVGLRISPGNTAGDMHERDTTGTYEALLNRIAPLGLAYLHVLIDPAAPAFGVIRALWSGTFVLNAGRQPGTDFCQLESYAQWGAISAAAVGRAYLANPDLIDRLVLGAELNEPDMTTFYAPGPVGYTDYPTLNGLEESRPA</sequence>
<evidence type="ECO:0000259" key="1">
    <source>
        <dbReference type="Pfam" id="PF00724"/>
    </source>
</evidence>
<evidence type="ECO:0000313" key="2">
    <source>
        <dbReference type="EMBL" id="MDH6198290.1"/>
    </source>
</evidence>
<evidence type="ECO:0000313" key="3">
    <source>
        <dbReference type="Proteomes" id="UP001160130"/>
    </source>
</evidence>
<keyword evidence="2" id="KW-0560">Oxidoreductase</keyword>
<dbReference type="Pfam" id="PF00724">
    <property type="entry name" value="Oxidored_FMN"/>
    <property type="match status" value="1"/>
</dbReference>
<dbReference type="InterPro" id="IPR001155">
    <property type="entry name" value="OxRdtase_FMN_N"/>
</dbReference>
<dbReference type="RefSeq" id="WP_280834880.1">
    <property type="nucleotide sequence ID" value="NZ_JARXVE010000010.1"/>
</dbReference>
<dbReference type="GO" id="GO:0016491">
    <property type="term" value="F:oxidoreductase activity"/>
    <property type="evidence" value="ECO:0007669"/>
    <property type="project" value="UniProtKB-KW"/>
</dbReference>
<dbReference type="SUPFAM" id="SSF51395">
    <property type="entry name" value="FMN-linked oxidoreductases"/>
    <property type="match status" value="1"/>
</dbReference>
<dbReference type="EC" id="1.-.-.-" evidence="2"/>